<evidence type="ECO:0000256" key="4">
    <source>
        <dbReference type="ARBA" id="ARBA00022519"/>
    </source>
</evidence>
<sequence length="271" mass="30314">MSLTLTKSHSKRAFEVIVIACFFAFFFGPILTIAVWAVTGKWNYPALLPQQFSLHWWKWVFSQTDLVGPMRLSFEFAIIVTILSTAICLPAAYAFARFQFPFKRFIYMLYLLPNAFPIVGLYVSIAVMFYRLNLMGTFFGVILIQLVNTLMFMTWIPAAAFQNVSRNYEDACRDVGAGPFRTFLRVTLPLAAPGIIVAVIFSFLAALDEAQGTLIVGMPTYITMPVKMYSLVTDYPGPVGAVFSVLLTTPSVVLLLLARRFLGSEALSKAF</sequence>
<dbReference type="InterPro" id="IPR000515">
    <property type="entry name" value="MetI-like"/>
</dbReference>
<evidence type="ECO:0000313" key="10">
    <source>
        <dbReference type="EMBL" id="WAH36317.1"/>
    </source>
</evidence>
<dbReference type="PROSITE" id="PS50928">
    <property type="entry name" value="ABC_TM1"/>
    <property type="match status" value="1"/>
</dbReference>
<feature type="transmembrane region" description="Helical" evidence="8">
    <location>
        <begin position="76"/>
        <end position="96"/>
    </location>
</feature>
<accession>A0ABY6Z0E4</accession>
<dbReference type="Proteomes" id="UP001164803">
    <property type="component" value="Chromosome"/>
</dbReference>
<evidence type="ECO:0000256" key="3">
    <source>
        <dbReference type="ARBA" id="ARBA00022475"/>
    </source>
</evidence>
<evidence type="ECO:0000256" key="7">
    <source>
        <dbReference type="ARBA" id="ARBA00023136"/>
    </source>
</evidence>
<proteinExistence type="inferred from homology"/>
<dbReference type="RefSeq" id="WP_268043643.1">
    <property type="nucleotide sequence ID" value="NZ_CP104064.1"/>
</dbReference>
<evidence type="ECO:0000256" key="5">
    <source>
        <dbReference type="ARBA" id="ARBA00022692"/>
    </source>
</evidence>
<keyword evidence="6 8" id="KW-1133">Transmembrane helix</keyword>
<dbReference type="InterPro" id="IPR035906">
    <property type="entry name" value="MetI-like_sf"/>
</dbReference>
<keyword evidence="4" id="KW-0997">Cell inner membrane</keyword>
<dbReference type="PANTHER" id="PTHR43357">
    <property type="entry name" value="INNER MEMBRANE ABC TRANSPORTER PERMEASE PROTEIN YDCV"/>
    <property type="match status" value="1"/>
</dbReference>
<gene>
    <name evidence="10" type="ORF">NZD86_19110</name>
</gene>
<dbReference type="SUPFAM" id="SSF161098">
    <property type="entry name" value="MetI-like"/>
    <property type="match status" value="1"/>
</dbReference>
<dbReference type="Gene3D" id="1.10.3720.10">
    <property type="entry name" value="MetI-like"/>
    <property type="match status" value="1"/>
</dbReference>
<keyword evidence="2 8" id="KW-0813">Transport</keyword>
<feature type="transmembrane region" description="Helical" evidence="8">
    <location>
        <begin position="235"/>
        <end position="258"/>
    </location>
</feature>
<organism evidence="10 11">
    <name type="scientific">Alicyclobacillus dauci</name>
    <dbReference type="NCBI Taxonomy" id="1475485"/>
    <lineage>
        <taxon>Bacteria</taxon>
        <taxon>Bacillati</taxon>
        <taxon>Bacillota</taxon>
        <taxon>Bacilli</taxon>
        <taxon>Bacillales</taxon>
        <taxon>Alicyclobacillaceae</taxon>
        <taxon>Alicyclobacillus</taxon>
    </lineage>
</organism>
<feature type="transmembrane region" description="Helical" evidence="8">
    <location>
        <begin position="12"/>
        <end position="38"/>
    </location>
</feature>
<dbReference type="Pfam" id="PF00528">
    <property type="entry name" value="BPD_transp_1"/>
    <property type="match status" value="1"/>
</dbReference>
<keyword evidence="5 8" id="KW-0812">Transmembrane</keyword>
<evidence type="ECO:0000256" key="2">
    <source>
        <dbReference type="ARBA" id="ARBA00022448"/>
    </source>
</evidence>
<comment type="subcellular location">
    <subcellularLocation>
        <location evidence="1">Cell inner membrane</location>
        <topology evidence="1">Multi-pass membrane protein</topology>
    </subcellularLocation>
    <subcellularLocation>
        <location evidence="8">Cell membrane</location>
        <topology evidence="8">Multi-pass membrane protein</topology>
    </subcellularLocation>
</comment>
<evidence type="ECO:0000256" key="1">
    <source>
        <dbReference type="ARBA" id="ARBA00004429"/>
    </source>
</evidence>
<evidence type="ECO:0000256" key="8">
    <source>
        <dbReference type="RuleBase" id="RU363032"/>
    </source>
</evidence>
<protein>
    <submittedName>
        <fullName evidence="10">ABC transporter permease</fullName>
    </submittedName>
</protein>
<name>A0ABY6Z0E4_9BACL</name>
<dbReference type="CDD" id="cd06261">
    <property type="entry name" value="TM_PBP2"/>
    <property type="match status" value="1"/>
</dbReference>
<feature type="transmembrane region" description="Helical" evidence="8">
    <location>
        <begin position="182"/>
        <end position="207"/>
    </location>
</feature>
<reference evidence="10" key="1">
    <citation type="submission" date="2022-08" db="EMBL/GenBank/DDBJ databases">
        <title>Alicyclobacillus dauci DSM2870, complete genome.</title>
        <authorList>
            <person name="Wang Q."/>
            <person name="Cai R."/>
            <person name="Wang Z."/>
        </authorList>
    </citation>
    <scope>NUCLEOTIDE SEQUENCE</scope>
    <source>
        <strain evidence="10">DSM 28700</strain>
    </source>
</reference>
<dbReference type="EMBL" id="CP104064">
    <property type="protein sequence ID" value="WAH36317.1"/>
    <property type="molecule type" value="Genomic_DNA"/>
</dbReference>
<evidence type="ECO:0000259" key="9">
    <source>
        <dbReference type="PROSITE" id="PS50928"/>
    </source>
</evidence>
<feature type="transmembrane region" description="Helical" evidence="8">
    <location>
        <begin position="108"/>
        <end position="132"/>
    </location>
</feature>
<evidence type="ECO:0000256" key="6">
    <source>
        <dbReference type="ARBA" id="ARBA00022989"/>
    </source>
</evidence>
<feature type="domain" description="ABC transmembrane type-1" evidence="9">
    <location>
        <begin position="70"/>
        <end position="258"/>
    </location>
</feature>
<comment type="similarity">
    <text evidence="8">Belongs to the binding-protein-dependent transport system permease family.</text>
</comment>
<evidence type="ECO:0000313" key="11">
    <source>
        <dbReference type="Proteomes" id="UP001164803"/>
    </source>
</evidence>
<keyword evidence="11" id="KW-1185">Reference proteome</keyword>
<keyword evidence="7 8" id="KW-0472">Membrane</keyword>
<dbReference type="PANTHER" id="PTHR43357:SF4">
    <property type="entry name" value="INNER MEMBRANE ABC TRANSPORTER PERMEASE PROTEIN YDCV"/>
    <property type="match status" value="1"/>
</dbReference>
<feature type="transmembrane region" description="Helical" evidence="8">
    <location>
        <begin position="138"/>
        <end position="161"/>
    </location>
</feature>
<keyword evidence="3" id="KW-1003">Cell membrane</keyword>